<reference evidence="8" key="2">
    <citation type="submission" date="2021-04" db="EMBL/GenBank/DDBJ databases">
        <authorList>
            <person name="Gilroy R."/>
        </authorList>
    </citation>
    <scope>NUCLEOTIDE SEQUENCE</scope>
    <source>
        <strain evidence="8">CHK193-4272</strain>
    </source>
</reference>
<evidence type="ECO:0000256" key="5">
    <source>
        <dbReference type="ARBA" id="ARBA00023004"/>
    </source>
</evidence>
<dbReference type="Proteomes" id="UP000886808">
    <property type="component" value="Unassembled WGS sequence"/>
</dbReference>
<keyword evidence="4" id="KW-0479">Metal-binding</keyword>
<dbReference type="PANTHER" id="PTHR11228:SF7">
    <property type="entry name" value="PQQA PEPTIDE CYCLASE"/>
    <property type="match status" value="1"/>
</dbReference>
<dbReference type="Pfam" id="PF04055">
    <property type="entry name" value="Radical_SAM"/>
    <property type="match status" value="1"/>
</dbReference>
<dbReference type="SFLD" id="SFLDG01067">
    <property type="entry name" value="SPASM/twitch_domain_containing"/>
    <property type="match status" value="1"/>
</dbReference>
<reference evidence="8" key="1">
    <citation type="journal article" date="2021" name="PeerJ">
        <title>Extensive microbial diversity within the chicken gut microbiome revealed by metagenomics and culture.</title>
        <authorList>
            <person name="Gilroy R."/>
            <person name="Ravi A."/>
            <person name="Getino M."/>
            <person name="Pursley I."/>
            <person name="Horton D.L."/>
            <person name="Alikhan N.F."/>
            <person name="Baker D."/>
            <person name="Gharbi K."/>
            <person name="Hall N."/>
            <person name="Watson M."/>
            <person name="Adriaenssens E.M."/>
            <person name="Foster-Nyarko E."/>
            <person name="Jarju S."/>
            <person name="Secka A."/>
            <person name="Antonio M."/>
            <person name="Oren A."/>
            <person name="Chaudhuri R.R."/>
            <person name="La Ragione R."/>
            <person name="Hildebrand F."/>
            <person name="Pallen M.J."/>
        </authorList>
    </citation>
    <scope>NUCLEOTIDE SEQUENCE</scope>
    <source>
        <strain evidence="8">CHK193-4272</strain>
    </source>
</reference>
<keyword evidence="5" id="KW-0408">Iron</keyword>
<dbReference type="AlphaFoldDB" id="A0A9D1TH96"/>
<gene>
    <name evidence="8" type="ORF">H9746_02665</name>
</gene>
<evidence type="ECO:0000313" key="8">
    <source>
        <dbReference type="EMBL" id="HIV61739.1"/>
    </source>
</evidence>
<evidence type="ECO:0000256" key="6">
    <source>
        <dbReference type="ARBA" id="ARBA00023014"/>
    </source>
</evidence>
<dbReference type="SUPFAM" id="SSF102114">
    <property type="entry name" value="Radical SAM enzymes"/>
    <property type="match status" value="1"/>
</dbReference>
<keyword evidence="3" id="KW-0949">S-adenosyl-L-methionine</keyword>
<dbReference type="GO" id="GO:0051536">
    <property type="term" value="F:iron-sulfur cluster binding"/>
    <property type="evidence" value="ECO:0007669"/>
    <property type="project" value="UniProtKB-KW"/>
</dbReference>
<dbReference type="CDD" id="cd01335">
    <property type="entry name" value="Radical_SAM"/>
    <property type="match status" value="1"/>
</dbReference>
<evidence type="ECO:0000256" key="2">
    <source>
        <dbReference type="ARBA" id="ARBA00022485"/>
    </source>
</evidence>
<dbReference type="InterPro" id="IPR034391">
    <property type="entry name" value="AdoMet-like_SPASM_containing"/>
</dbReference>
<dbReference type="PROSITE" id="PS51918">
    <property type="entry name" value="RADICAL_SAM"/>
    <property type="match status" value="1"/>
</dbReference>
<dbReference type="GO" id="GO:0046872">
    <property type="term" value="F:metal ion binding"/>
    <property type="evidence" value="ECO:0007669"/>
    <property type="project" value="UniProtKB-KW"/>
</dbReference>
<dbReference type="Pfam" id="PF13186">
    <property type="entry name" value="SPASM"/>
    <property type="match status" value="1"/>
</dbReference>
<protein>
    <submittedName>
        <fullName evidence="8">Radical SAM protein</fullName>
    </submittedName>
</protein>
<keyword evidence="6" id="KW-0411">Iron-sulfur</keyword>
<comment type="caution">
    <text evidence="8">The sequence shown here is derived from an EMBL/GenBank/DDBJ whole genome shotgun (WGS) entry which is preliminary data.</text>
</comment>
<feature type="domain" description="Radical SAM core" evidence="7">
    <location>
        <begin position="22"/>
        <end position="246"/>
    </location>
</feature>
<dbReference type="InterPro" id="IPR023885">
    <property type="entry name" value="4Fe4S-binding_SPASM_dom"/>
</dbReference>
<dbReference type="InterPro" id="IPR013785">
    <property type="entry name" value="Aldolase_TIM"/>
</dbReference>
<dbReference type="SFLD" id="SFLDS00029">
    <property type="entry name" value="Radical_SAM"/>
    <property type="match status" value="1"/>
</dbReference>
<dbReference type="InterPro" id="IPR058240">
    <property type="entry name" value="rSAM_sf"/>
</dbReference>
<name>A0A9D1TH96_9FIRM</name>
<organism evidence="8 9">
    <name type="scientific">Candidatus Butyricicoccus avistercoris</name>
    <dbReference type="NCBI Taxonomy" id="2838518"/>
    <lineage>
        <taxon>Bacteria</taxon>
        <taxon>Bacillati</taxon>
        <taxon>Bacillota</taxon>
        <taxon>Clostridia</taxon>
        <taxon>Eubacteriales</taxon>
        <taxon>Butyricicoccaceae</taxon>
        <taxon>Butyricicoccus</taxon>
    </lineage>
</organism>
<dbReference type="InterPro" id="IPR050377">
    <property type="entry name" value="Radical_SAM_PqqE_MftC-like"/>
</dbReference>
<evidence type="ECO:0000256" key="3">
    <source>
        <dbReference type="ARBA" id="ARBA00022691"/>
    </source>
</evidence>
<accession>A0A9D1TH96</accession>
<proteinExistence type="predicted"/>
<dbReference type="GO" id="GO:0003824">
    <property type="term" value="F:catalytic activity"/>
    <property type="evidence" value="ECO:0007669"/>
    <property type="project" value="InterPro"/>
</dbReference>
<sequence>MNAKIEGGYDHNRRKLSDIVPIEAPFSVFIAATQKCNFKCFYCTHSQKEKGDIDLNTVHMDNSLLEKIVQQLKEFPSVGRILFTGLGEPLANPNIPNMIRTLKKAGITDRFEIVTNASLLTHEMTDKLLDAGLTYLRVSLQGLSSEKYLQIAGVKVNFDMLMEQISYFYNKKRNCKLYVKIMDACLDSDEDTQRFYDLFGNISDQVFVEHIVKAQPQMLEKYNENVTSEKTFFNEPAEIRQVCPFAFYTLQIDAEGNVFPCPPLGMPKSFSLGNVNDTSLHDIWYGKKLYDLQMQHLNLKRCMHSVCGQCENYLCFTPAEDNLDLEREKIIHRLEQRGHV</sequence>
<dbReference type="SFLD" id="SFLDG01387">
    <property type="entry name" value="BtrN-like_SPASM_domain_contain"/>
    <property type="match status" value="1"/>
</dbReference>
<dbReference type="Gene3D" id="3.20.20.70">
    <property type="entry name" value="Aldolase class I"/>
    <property type="match status" value="1"/>
</dbReference>
<dbReference type="EMBL" id="DXIE01000018">
    <property type="protein sequence ID" value="HIV61739.1"/>
    <property type="molecule type" value="Genomic_DNA"/>
</dbReference>
<evidence type="ECO:0000256" key="4">
    <source>
        <dbReference type="ARBA" id="ARBA00022723"/>
    </source>
</evidence>
<dbReference type="InterPro" id="IPR007197">
    <property type="entry name" value="rSAM"/>
</dbReference>
<evidence type="ECO:0000256" key="1">
    <source>
        <dbReference type="ARBA" id="ARBA00001966"/>
    </source>
</evidence>
<dbReference type="PANTHER" id="PTHR11228">
    <property type="entry name" value="RADICAL SAM DOMAIN PROTEIN"/>
    <property type="match status" value="1"/>
</dbReference>
<comment type="cofactor">
    <cofactor evidence="1">
        <name>[4Fe-4S] cluster</name>
        <dbReference type="ChEBI" id="CHEBI:49883"/>
    </cofactor>
</comment>
<evidence type="ECO:0000313" key="9">
    <source>
        <dbReference type="Proteomes" id="UP000886808"/>
    </source>
</evidence>
<keyword evidence="2" id="KW-0004">4Fe-4S</keyword>
<evidence type="ECO:0000259" key="7">
    <source>
        <dbReference type="PROSITE" id="PS51918"/>
    </source>
</evidence>